<dbReference type="Proteomes" id="UP000484255">
    <property type="component" value="Unassembled WGS sequence"/>
</dbReference>
<protein>
    <submittedName>
        <fullName evidence="8">DUF202 domain-containing protein</fullName>
    </submittedName>
</protein>
<keyword evidence="2 5" id="KW-0812">Transmembrane</keyword>
<feature type="transmembrane region" description="Helical" evidence="5">
    <location>
        <begin position="97"/>
        <end position="117"/>
    </location>
</feature>
<evidence type="ECO:0000256" key="1">
    <source>
        <dbReference type="ARBA" id="ARBA00004127"/>
    </source>
</evidence>
<evidence type="ECO:0000256" key="3">
    <source>
        <dbReference type="ARBA" id="ARBA00022989"/>
    </source>
</evidence>
<dbReference type="AlphaFoldDB" id="A0A7C9PKQ3"/>
<sequence length="118" mass="12042">MSDPGLQPERTALAWQRTAWSMAVAAAVLLKVGAAGGHGPTLAAGAGLAVGAAGWTGAAVWRARALRRWRAWHQAEQPEQPEQPPATWAPAAAPATLMGTTALLAVGAACLCGLAVWL</sequence>
<evidence type="ECO:0000256" key="4">
    <source>
        <dbReference type="ARBA" id="ARBA00023136"/>
    </source>
</evidence>
<comment type="caution">
    <text evidence="8">The sequence shown here is derived from an EMBL/GenBank/DDBJ whole genome shotgun (WGS) entry which is preliminary data.</text>
</comment>
<dbReference type="EMBL" id="JAAGOH010000048">
    <property type="protein sequence ID" value="NDY93806.1"/>
    <property type="molecule type" value="Genomic_DNA"/>
</dbReference>
<evidence type="ECO:0000313" key="7">
    <source>
        <dbReference type="EMBL" id="NDY93806.1"/>
    </source>
</evidence>
<dbReference type="GO" id="GO:0012505">
    <property type="term" value="C:endomembrane system"/>
    <property type="evidence" value="ECO:0007669"/>
    <property type="project" value="UniProtKB-SubCell"/>
</dbReference>
<feature type="transmembrane region" description="Helical" evidence="5">
    <location>
        <begin position="12"/>
        <end position="30"/>
    </location>
</feature>
<keyword evidence="9" id="KW-1185">Reference proteome</keyword>
<evidence type="ECO:0000313" key="9">
    <source>
        <dbReference type="Proteomes" id="UP000484255"/>
    </source>
</evidence>
<evidence type="ECO:0000259" key="6">
    <source>
        <dbReference type="Pfam" id="PF02656"/>
    </source>
</evidence>
<gene>
    <name evidence="7" type="ORF">G3A44_21685</name>
    <name evidence="8" type="ORF">G3A44_21710</name>
</gene>
<reference evidence="8 9" key="1">
    <citation type="submission" date="2020-02" db="EMBL/GenBank/DDBJ databases">
        <title>Ideonella bacterium strain TBM-1.</title>
        <authorList>
            <person name="Chen W.-M."/>
        </authorList>
    </citation>
    <scope>NUCLEOTIDE SEQUENCE [LARGE SCALE GENOMIC DNA]</scope>
    <source>
        <strain evidence="8 9">TBM-1</strain>
    </source>
</reference>
<feature type="transmembrane region" description="Helical" evidence="5">
    <location>
        <begin position="42"/>
        <end position="61"/>
    </location>
</feature>
<proteinExistence type="predicted"/>
<evidence type="ECO:0000313" key="8">
    <source>
        <dbReference type="EMBL" id="NDY93811.1"/>
    </source>
</evidence>
<accession>A0A7C9PKQ3</accession>
<keyword evidence="4 5" id="KW-0472">Membrane</keyword>
<dbReference type="RefSeq" id="WP_163459832.1">
    <property type="nucleotide sequence ID" value="NZ_JAAGOH010000048.1"/>
</dbReference>
<keyword evidence="3 5" id="KW-1133">Transmembrane helix</keyword>
<evidence type="ECO:0000256" key="5">
    <source>
        <dbReference type="SAM" id="Phobius"/>
    </source>
</evidence>
<name>A0A7C9PKQ3_9BURK</name>
<dbReference type="Pfam" id="PF02656">
    <property type="entry name" value="DUF202"/>
    <property type="match status" value="1"/>
</dbReference>
<dbReference type="EMBL" id="JAAGOH010000048">
    <property type="protein sequence ID" value="NDY93811.1"/>
    <property type="molecule type" value="Genomic_DNA"/>
</dbReference>
<dbReference type="InterPro" id="IPR003807">
    <property type="entry name" value="DUF202"/>
</dbReference>
<evidence type="ECO:0000256" key="2">
    <source>
        <dbReference type="ARBA" id="ARBA00022692"/>
    </source>
</evidence>
<organism evidence="8 9">
    <name type="scientific">Ideonella livida</name>
    <dbReference type="NCBI Taxonomy" id="2707176"/>
    <lineage>
        <taxon>Bacteria</taxon>
        <taxon>Pseudomonadati</taxon>
        <taxon>Pseudomonadota</taxon>
        <taxon>Betaproteobacteria</taxon>
        <taxon>Burkholderiales</taxon>
        <taxon>Sphaerotilaceae</taxon>
        <taxon>Ideonella</taxon>
    </lineage>
</organism>
<comment type="subcellular location">
    <subcellularLocation>
        <location evidence="1">Endomembrane system</location>
        <topology evidence="1">Multi-pass membrane protein</topology>
    </subcellularLocation>
</comment>
<feature type="domain" description="DUF202" evidence="6">
    <location>
        <begin position="3"/>
        <end position="68"/>
    </location>
</feature>